<keyword evidence="3" id="KW-1185">Reference proteome</keyword>
<sequence>VSFLIAKSKNSSGNKLGIALRHETNVQPCATMSNEIKILMMKIVAKAKKASLKKRRLNSIDEEEDQIQTVETNSSKSQRQGIFFQKKK</sequence>
<name>A0A371ESQ2_MUCPR</name>
<evidence type="ECO:0000313" key="3">
    <source>
        <dbReference type="Proteomes" id="UP000257109"/>
    </source>
</evidence>
<accession>A0A371ESQ2</accession>
<evidence type="ECO:0000313" key="2">
    <source>
        <dbReference type="EMBL" id="RDX69072.1"/>
    </source>
</evidence>
<dbReference type="AlphaFoldDB" id="A0A371ESQ2"/>
<evidence type="ECO:0000256" key="1">
    <source>
        <dbReference type="SAM" id="MobiDB-lite"/>
    </source>
</evidence>
<comment type="caution">
    <text evidence="2">The sequence shown here is derived from an EMBL/GenBank/DDBJ whole genome shotgun (WGS) entry which is preliminary data.</text>
</comment>
<protein>
    <submittedName>
        <fullName evidence="2">Uncharacterized protein</fullName>
    </submittedName>
</protein>
<feature type="non-terminal residue" evidence="2">
    <location>
        <position position="88"/>
    </location>
</feature>
<feature type="compositionally biased region" description="Polar residues" evidence="1">
    <location>
        <begin position="67"/>
        <end position="80"/>
    </location>
</feature>
<feature type="region of interest" description="Disordered" evidence="1">
    <location>
        <begin position="65"/>
        <end position="88"/>
    </location>
</feature>
<feature type="non-terminal residue" evidence="2">
    <location>
        <position position="1"/>
    </location>
</feature>
<dbReference type="EMBL" id="QJKJ01012277">
    <property type="protein sequence ID" value="RDX69072.1"/>
    <property type="molecule type" value="Genomic_DNA"/>
</dbReference>
<reference evidence="2" key="1">
    <citation type="submission" date="2018-05" db="EMBL/GenBank/DDBJ databases">
        <title>Draft genome of Mucuna pruriens seed.</title>
        <authorList>
            <person name="Nnadi N.E."/>
            <person name="Vos R."/>
            <person name="Hasami M.H."/>
            <person name="Devisetty U.K."/>
            <person name="Aguiy J.C."/>
        </authorList>
    </citation>
    <scope>NUCLEOTIDE SEQUENCE [LARGE SCALE GENOMIC DNA]</scope>
    <source>
        <strain evidence="2">JCA_2017</strain>
    </source>
</reference>
<gene>
    <name evidence="2" type="ORF">CR513_51868</name>
</gene>
<organism evidence="2 3">
    <name type="scientific">Mucuna pruriens</name>
    <name type="common">Velvet bean</name>
    <name type="synonym">Dolichos pruriens</name>
    <dbReference type="NCBI Taxonomy" id="157652"/>
    <lineage>
        <taxon>Eukaryota</taxon>
        <taxon>Viridiplantae</taxon>
        <taxon>Streptophyta</taxon>
        <taxon>Embryophyta</taxon>
        <taxon>Tracheophyta</taxon>
        <taxon>Spermatophyta</taxon>
        <taxon>Magnoliopsida</taxon>
        <taxon>eudicotyledons</taxon>
        <taxon>Gunneridae</taxon>
        <taxon>Pentapetalae</taxon>
        <taxon>rosids</taxon>
        <taxon>fabids</taxon>
        <taxon>Fabales</taxon>
        <taxon>Fabaceae</taxon>
        <taxon>Papilionoideae</taxon>
        <taxon>50 kb inversion clade</taxon>
        <taxon>NPAAA clade</taxon>
        <taxon>indigoferoid/millettioid clade</taxon>
        <taxon>Phaseoleae</taxon>
        <taxon>Mucuna</taxon>
    </lineage>
</organism>
<proteinExistence type="predicted"/>
<dbReference type="Proteomes" id="UP000257109">
    <property type="component" value="Unassembled WGS sequence"/>
</dbReference>